<evidence type="ECO:0000313" key="2">
    <source>
        <dbReference type="EMBL" id="NJB71428.1"/>
    </source>
</evidence>
<evidence type="ECO:0000259" key="1">
    <source>
        <dbReference type="Pfam" id="PF13349"/>
    </source>
</evidence>
<reference evidence="2 3" key="1">
    <citation type="submission" date="2020-03" db="EMBL/GenBank/DDBJ databases">
        <title>Genomic Encyclopedia of Type Strains, Phase IV (KMG-IV): sequencing the most valuable type-strain genomes for metagenomic binning, comparative biology and taxonomic classification.</title>
        <authorList>
            <person name="Goeker M."/>
        </authorList>
    </citation>
    <scope>NUCLEOTIDE SEQUENCE [LARGE SCALE GENOMIC DNA]</scope>
    <source>
        <strain evidence="2 3">DSM 29762</strain>
    </source>
</reference>
<evidence type="ECO:0000313" key="3">
    <source>
        <dbReference type="Proteomes" id="UP000590442"/>
    </source>
</evidence>
<name>A0A846QTQ2_9FLAO</name>
<protein>
    <recommendedName>
        <fullName evidence="1">DUF4097 domain-containing protein</fullName>
    </recommendedName>
</protein>
<dbReference type="Proteomes" id="UP000590442">
    <property type="component" value="Unassembled WGS sequence"/>
</dbReference>
<dbReference type="RefSeq" id="WP_167963195.1">
    <property type="nucleotide sequence ID" value="NZ_JAATJJ010000001.1"/>
</dbReference>
<dbReference type="AlphaFoldDB" id="A0A846QTQ2"/>
<gene>
    <name evidence="2" type="ORF">GGR42_001890</name>
</gene>
<dbReference type="Pfam" id="PF13349">
    <property type="entry name" value="DUF4097"/>
    <property type="match status" value="1"/>
</dbReference>
<sequence length="291" mass="32739">MKQVLLCAAFMTLMGTQVAKSQKKESKEQIKKEHSFDSSSKENKLIIKNVFGSITVEGYDGDQVLFSVEKTISAESNENLELGKRELQLKVFKKGNLIIAHPDAPYISFNEGRLKFDWCNDNDYDEPGYDHHMNFSVKVPKNIKVEVSTINDGEVLVKNTRGDFIKANNINGGITLERITGQTDVHCINGEVNISYVDNPSASSTYYSLNGDINITYQKDLSADVAFKSMNGEMFTDFDIAKQYTKTSKNEEGNKKKGKYKYEARPMVQIGKGGIDFDFETLNGNVFIKKI</sequence>
<comment type="caution">
    <text evidence="2">The sequence shown here is derived from an EMBL/GenBank/DDBJ whole genome shotgun (WGS) entry which is preliminary data.</text>
</comment>
<accession>A0A846QTQ2</accession>
<organism evidence="2 3">
    <name type="scientific">Saonia flava</name>
    <dbReference type="NCBI Taxonomy" id="523696"/>
    <lineage>
        <taxon>Bacteria</taxon>
        <taxon>Pseudomonadati</taxon>
        <taxon>Bacteroidota</taxon>
        <taxon>Flavobacteriia</taxon>
        <taxon>Flavobacteriales</taxon>
        <taxon>Flavobacteriaceae</taxon>
        <taxon>Saonia</taxon>
    </lineage>
</organism>
<dbReference type="EMBL" id="JAATJJ010000001">
    <property type="protein sequence ID" value="NJB71428.1"/>
    <property type="molecule type" value="Genomic_DNA"/>
</dbReference>
<feature type="domain" description="DUF4097" evidence="1">
    <location>
        <begin position="150"/>
        <end position="264"/>
    </location>
</feature>
<dbReference type="InterPro" id="IPR025164">
    <property type="entry name" value="Toastrack_DUF4097"/>
</dbReference>
<proteinExistence type="predicted"/>
<keyword evidence="3" id="KW-1185">Reference proteome</keyword>